<sequence length="200" mass="23014">MGKPHQGRLLHKTVRKQGISPRRENVVEVDVPCGIYPTMREPADDLAPKRTKPSNAHRDSIDGLQYCHTVMKTKSFTLCTHSRTVESLRRLKWLDPSPIGKTVVSQMVRPSIMSHDLQCRHYPDMLAGLRLRAFRNVALTLITLWTLNWCLCSGQTVRVSSNIGSRFGVCDQFTLIRNRTNMCKIGHYSYFERVYRSPDR</sequence>
<keyword evidence="2" id="KW-1185">Reference proteome</keyword>
<dbReference type="AlphaFoldDB" id="A0A167HVF4"/>
<accession>A0A167HVF4</accession>
<evidence type="ECO:0000313" key="2">
    <source>
        <dbReference type="Proteomes" id="UP000076738"/>
    </source>
</evidence>
<name>A0A167HVF4_CALVF</name>
<organism evidence="1 2">
    <name type="scientific">Calocera viscosa (strain TUFC12733)</name>
    <dbReference type="NCBI Taxonomy" id="1330018"/>
    <lineage>
        <taxon>Eukaryota</taxon>
        <taxon>Fungi</taxon>
        <taxon>Dikarya</taxon>
        <taxon>Basidiomycota</taxon>
        <taxon>Agaricomycotina</taxon>
        <taxon>Dacrymycetes</taxon>
        <taxon>Dacrymycetales</taxon>
        <taxon>Dacrymycetaceae</taxon>
        <taxon>Calocera</taxon>
    </lineage>
</organism>
<dbReference type="Proteomes" id="UP000076738">
    <property type="component" value="Unassembled WGS sequence"/>
</dbReference>
<proteinExistence type="predicted"/>
<reference evidence="1 2" key="1">
    <citation type="journal article" date="2016" name="Mol. Biol. Evol.">
        <title>Comparative Genomics of Early-Diverging Mushroom-Forming Fungi Provides Insights into the Origins of Lignocellulose Decay Capabilities.</title>
        <authorList>
            <person name="Nagy L.G."/>
            <person name="Riley R."/>
            <person name="Tritt A."/>
            <person name="Adam C."/>
            <person name="Daum C."/>
            <person name="Floudas D."/>
            <person name="Sun H."/>
            <person name="Yadav J.S."/>
            <person name="Pangilinan J."/>
            <person name="Larsson K.H."/>
            <person name="Matsuura K."/>
            <person name="Barry K."/>
            <person name="Labutti K."/>
            <person name="Kuo R."/>
            <person name="Ohm R.A."/>
            <person name="Bhattacharya S.S."/>
            <person name="Shirouzu T."/>
            <person name="Yoshinaga Y."/>
            <person name="Martin F.M."/>
            <person name="Grigoriev I.V."/>
            <person name="Hibbett D.S."/>
        </authorList>
    </citation>
    <scope>NUCLEOTIDE SEQUENCE [LARGE SCALE GENOMIC DNA]</scope>
    <source>
        <strain evidence="1 2">TUFC12733</strain>
    </source>
</reference>
<protein>
    <submittedName>
        <fullName evidence="1">Uncharacterized protein</fullName>
    </submittedName>
</protein>
<evidence type="ECO:0000313" key="1">
    <source>
        <dbReference type="EMBL" id="KZO92022.1"/>
    </source>
</evidence>
<dbReference type="EMBL" id="KV417315">
    <property type="protein sequence ID" value="KZO92022.1"/>
    <property type="molecule type" value="Genomic_DNA"/>
</dbReference>
<gene>
    <name evidence="1" type="ORF">CALVIDRAFT_329466</name>
</gene>